<feature type="transmembrane region" description="Helical" evidence="1">
    <location>
        <begin position="154"/>
        <end position="174"/>
    </location>
</feature>
<reference evidence="3" key="1">
    <citation type="journal article" date="2008" name="Proc. Natl. Acad. Sci. U.S.A.">
        <title>Whole-genome comparison of disease and carriage strains provides insights into virulence evolution in Neisseria meningitidis.</title>
        <authorList>
            <person name="Schoen C."/>
            <person name="Blom J."/>
            <person name="Claus H."/>
            <person name="Schramm-Glueck A."/>
            <person name="Brandt P."/>
            <person name="Mueller T."/>
            <person name="Goesmann A."/>
            <person name="Joseph B."/>
            <person name="Konietzny S."/>
            <person name="Kurzai O."/>
            <person name="Schmitt C."/>
            <person name="Friedrich T."/>
            <person name="Linke B."/>
            <person name="Vogel U."/>
            <person name="Frosch M."/>
        </authorList>
    </citation>
    <scope>NUCLEOTIDE SEQUENCE</scope>
    <source>
        <strain evidence="3">Alpha275</strain>
    </source>
</reference>
<dbReference type="SUPFAM" id="SSF103481">
    <property type="entry name" value="Multidrug resistance efflux transporter EmrE"/>
    <property type="match status" value="2"/>
</dbReference>
<dbReference type="AlphaFoldDB" id="C6SJ25"/>
<dbReference type="Gene3D" id="1.10.3730.20">
    <property type="match status" value="1"/>
</dbReference>
<feature type="transmembrane region" description="Helical" evidence="1">
    <location>
        <begin position="271"/>
        <end position="290"/>
    </location>
</feature>
<feature type="domain" description="EamA" evidence="2">
    <location>
        <begin position="29"/>
        <end position="173"/>
    </location>
</feature>
<protein>
    <recommendedName>
        <fullName evidence="2">EamA domain-containing protein</fullName>
    </recommendedName>
</protein>
<feature type="transmembrane region" description="Helical" evidence="1">
    <location>
        <begin position="180"/>
        <end position="200"/>
    </location>
</feature>
<organism evidence="3">
    <name type="scientific">Neisseria meningitidis alpha275</name>
    <dbReference type="NCBI Taxonomy" id="295996"/>
    <lineage>
        <taxon>Bacteria</taxon>
        <taxon>Pseudomonadati</taxon>
        <taxon>Pseudomonadota</taxon>
        <taxon>Betaproteobacteria</taxon>
        <taxon>Neisseriales</taxon>
        <taxon>Neisseriaceae</taxon>
        <taxon>Neisseria</taxon>
    </lineage>
</organism>
<proteinExistence type="predicted"/>
<feature type="transmembrane region" description="Helical" evidence="1">
    <location>
        <begin position="60"/>
        <end position="78"/>
    </location>
</feature>
<feature type="transmembrane region" description="Helical" evidence="1">
    <location>
        <begin position="99"/>
        <end position="117"/>
    </location>
</feature>
<feature type="transmembrane region" description="Helical" evidence="1">
    <location>
        <begin position="240"/>
        <end position="259"/>
    </location>
</feature>
<dbReference type="PANTHER" id="PTHR22911">
    <property type="entry name" value="ACYL-MALONYL CONDENSING ENZYME-RELATED"/>
    <property type="match status" value="1"/>
</dbReference>
<feature type="transmembrane region" description="Helical" evidence="1">
    <location>
        <begin position="296"/>
        <end position="316"/>
    </location>
</feature>
<name>C6SJ25_NEIME</name>
<keyword evidence="1" id="KW-0472">Membrane</keyword>
<dbReference type="InterPro" id="IPR037185">
    <property type="entry name" value="EmrE-like"/>
</dbReference>
<dbReference type="InterPro" id="IPR000620">
    <property type="entry name" value="EamA_dom"/>
</dbReference>
<accession>C6SJ25</accession>
<sequence>MEGFSFRKTIMHLCGKYYGVNMKLRDLLMGIFLAVSAALLNATIGIFSKILMEQGLSVQHIAFLKTLTGFVFISILLCRTGFTRQIADISRKKEAILPLLLKVAICAFFGIYTLFFFETTAYQYGNAANVVVVLMASAAVSALILDSILLDERICISSVVGVGLAVLGIAMISWTGEGSLGLILNAALAGSGYGCFSVLIKKFGLNGGIYLTRILMFFGSIFLFIPSLEGIEDIHWQWSFIPPLLALSLLPTILGFYCTTKALDYLSAAKVQVTELAEPLFAAVLAWLFLNEIPEGRFFVGAILIIAGIVSINGLYRPLLKRIE</sequence>
<dbReference type="EMBL" id="AM889138">
    <property type="protein sequence ID" value="CBA06692.1"/>
    <property type="molecule type" value="Genomic_DNA"/>
</dbReference>
<dbReference type="Pfam" id="PF00892">
    <property type="entry name" value="EamA"/>
    <property type="match status" value="2"/>
</dbReference>
<keyword evidence="1" id="KW-1133">Transmembrane helix</keyword>
<dbReference type="GO" id="GO:0016020">
    <property type="term" value="C:membrane"/>
    <property type="evidence" value="ECO:0007669"/>
    <property type="project" value="InterPro"/>
</dbReference>
<feature type="transmembrane region" description="Helical" evidence="1">
    <location>
        <begin position="207"/>
        <end position="228"/>
    </location>
</feature>
<evidence type="ECO:0000259" key="2">
    <source>
        <dbReference type="Pfam" id="PF00892"/>
    </source>
</evidence>
<feature type="domain" description="EamA" evidence="2">
    <location>
        <begin position="183"/>
        <end position="313"/>
    </location>
</feature>
<gene>
    <name evidence="3" type="ORF">NMW_0945</name>
</gene>
<feature type="transmembrane region" description="Helical" evidence="1">
    <location>
        <begin position="123"/>
        <end position="145"/>
    </location>
</feature>
<evidence type="ECO:0000313" key="3">
    <source>
        <dbReference type="EMBL" id="CBA06692.1"/>
    </source>
</evidence>
<feature type="transmembrane region" description="Helical" evidence="1">
    <location>
        <begin position="27"/>
        <end position="48"/>
    </location>
</feature>
<dbReference type="PANTHER" id="PTHR22911:SF137">
    <property type="entry name" value="SOLUTE CARRIER FAMILY 35 MEMBER G2-RELATED"/>
    <property type="match status" value="1"/>
</dbReference>
<keyword evidence="1" id="KW-0812">Transmembrane</keyword>
<evidence type="ECO:0000256" key="1">
    <source>
        <dbReference type="SAM" id="Phobius"/>
    </source>
</evidence>